<organism evidence="1 2">
    <name type="scientific">Diplogelasinospora grovesii</name>
    <dbReference type="NCBI Taxonomy" id="303347"/>
    <lineage>
        <taxon>Eukaryota</taxon>
        <taxon>Fungi</taxon>
        <taxon>Dikarya</taxon>
        <taxon>Ascomycota</taxon>
        <taxon>Pezizomycotina</taxon>
        <taxon>Sordariomycetes</taxon>
        <taxon>Sordariomycetidae</taxon>
        <taxon>Sordariales</taxon>
        <taxon>Diplogelasinosporaceae</taxon>
        <taxon>Diplogelasinospora</taxon>
    </lineage>
</organism>
<comment type="caution">
    <text evidence="1">The sequence shown here is derived from an EMBL/GenBank/DDBJ whole genome shotgun (WGS) entry which is preliminary data.</text>
</comment>
<sequence length="202" mass="22823">MSSNFGEQYATNRAIAEHLEASYPSDGGGSVLPLTDFEIQEENDFFYRNGPEPALPGAAAADEEASYKALHADFVGEAVHVVEDVNRISRRLQKMEDLMEELASKYPYIPIPVDIADEDPVTTRSSYNSVPSPASPPFFAHPGTLDFRAPVNDSDFRRRRMEQRMLLQQHLDFLEVQMNRLRRAWIAVFEDKGFPSDAGLWL</sequence>
<dbReference type="AlphaFoldDB" id="A0AAN6N636"/>
<evidence type="ECO:0000313" key="1">
    <source>
        <dbReference type="EMBL" id="KAK3938453.1"/>
    </source>
</evidence>
<keyword evidence="2" id="KW-1185">Reference proteome</keyword>
<dbReference type="Proteomes" id="UP001303473">
    <property type="component" value="Unassembled WGS sequence"/>
</dbReference>
<name>A0AAN6N636_9PEZI</name>
<gene>
    <name evidence="1" type="ORF">QBC46DRAFT_410168</name>
</gene>
<proteinExistence type="predicted"/>
<evidence type="ECO:0000313" key="2">
    <source>
        <dbReference type="Proteomes" id="UP001303473"/>
    </source>
</evidence>
<accession>A0AAN6N636</accession>
<protein>
    <submittedName>
        <fullName evidence="1">Uncharacterized protein</fullName>
    </submittedName>
</protein>
<reference evidence="2" key="1">
    <citation type="journal article" date="2023" name="Mol. Phylogenet. Evol.">
        <title>Genome-scale phylogeny and comparative genomics of the fungal order Sordariales.</title>
        <authorList>
            <person name="Hensen N."/>
            <person name="Bonometti L."/>
            <person name="Westerberg I."/>
            <person name="Brannstrom I.O."/>
            <person name="Guillou S."/>
            <person name="Cros-Aarteil S."/>
            <person name="Calhoun S."/>
            <person name="Haridas S."/>
            <person name="Kuo A."/>
            <person name="Mondo S."/>
            <person name="Pangilinan J."/>
            <person name="Riley R."/>
            <person name="LaButti K."/>
            <person name="Andreopoulos B."/>
            <person name="Lipzen A."/>
            <person name="Chen C."/>
            <person name="Yan M."/>
            <person name="Daum C."/>
            <person name="Ng V."/>
            <person name="Clum A."/>
            <person name="Steindorff A."/>
            <person name="Ohm R.A."/>
            <person name="Martin F."/>
            <person name="Silar P."/>
            <person name="Natvig D.O."/>
            <person name="Lalanne C."/>
            <person name="Gautier V."/>
            <person name="Ament-Velasquez S.L."/>
            <person name="Kruys A."/>
            <person name="Hutchinson M.I."/>
            <person name="Powell A.J."/>
            <person name="Barry K."/>
            <person name="Miller A.N."/>
            <person name="Grigoriev I.V."/>
            <person name="Debuchy R."/>
            <person name="Gladieux P."/>
            <person name="Hiltunen Thoren M."/>
            <person name="Johannesson H."/>
        </authorList>
    </citation>
    <scope>NUCLEOTIDE SEQUENCE [LARGE SCALE GENOMIC DNA]</scope>
    <source>
        <strain evidence="2">CBS 340.73</strain>
    </source>
</reference>
<dbReference type="EMBL" id="MU853829">
    <property type="protein sequence ID" value="KAK3938453.1"/>
    <property type="molecule type" value="Genomic_DNA"/>
</dbReference>